<proteinExistence type="predicted"/>
<keyword evidence="3" id="KW-0325">Glycoprotein</keyword>
<dbReference type="RefSeq" id="WP_110842194.1">
    <property type="nucleotide sequence ID" value="NZ_QJVJ01000010.1"/>
</dbReference>
<sequence length="436" mass="48665">MSVAKTLRTIFDRNDADFIRGLYRELLGYEPSPPIAEYFCRMLALGVPRIIVLAQIAKGEEMAVKLSEEMPPPAGTYPTTWDWVASAFADPLQRKAHYMEFDLPETVIRAPMTGLDPAKDAEMKHFENVPPVPQFVAVVPGGRVWGVGGAVISPDNRVLMDLSIDFSQAYPILHQTGLRPTVYVPETLGVATCSATAFYYHWMIDVLPRFSLLRNSNIPIDRYVVSRGYPMPFQEETLNAIGITKELRIECNSSTHIQAARLVVAPMNGHAGHPQKYAVDFLRDNVMPPLRKPIPGFEYLYICRMNSGHRKLINEHEISGLLQSYGFCRVFPEQLSVAEQAALFAQAKVIVGPHGGGMTNLVFASPGTKVVEFFSPSFINPCYWMIANHVGLDYRYLIGERISPELAAHPFGIVGEPIMVNPGQLERMIETVLRDS</sequence>
<organism evidence="5 6">
    <name type="scientific">Paenibacillus flagellatus</name>
    <dbReference type="NCBI Taxonomy" id="2211139"/>
    <lineage>
        <taxon>Bacteria</taxon>
        <taxon>Bacillati</taxon>
        <taxon>Bacillota</taxon>
        <taxon>Bacilli</taxon>
        <taxon>Bacillales</taxon>
        <taxon>Paenibacillaceae</taxon>
        <taxon>Paenibacillus</taxon>
    </lineage>
</organism>
<evidence type="ECO:0000256" key="1">
    <source>
        <dbReference type="ARBA" id="ARBA00022676"/>
    </source>
</evidence>
<keyword evidence="1" id="KW-0328">Glycosyltransferase</keyword>
<dbReference type="InterPro" id="IPR007657">
    <property type="entry name" value="Glycosyltransferase_61"/>
</dbReference>
<evidence type="ECO:0000259" key="4">
    <source>
        <dbReference type="Pfam" id="PF04577"/>
    </source>
</evidence>
<keyword evidence="6" id="KW-1185">Reference proteome</keyword>
<dbReference type="PANTHER" id="PTHR20961">
    <property type="entry name" value="GLYCOSYLTRANSFERASE"/>
    <property type="match status" value="1"/>
</dbReference>
<dbReference type="AlphaFoldDB" id="A0A2V5K3D9"/>
<dbReference type="Proteomes" id="UP000247476">
    <property type="component" value="Unassembled WGS sequence"/>
</dbReference>
<evidence type="ECO:0000256" key="3">
    <source>
        <dbReference type="ARBA" id="ARBA00023180"/>
    </source>
</evidence>
<protein>
    <recommendedName>
        <fullName evidence="4">Glycosyltransferase 61 catalytic domain-containing protein</fullName>
    </recommendedName>
</protein>
<evidence type="ECO:0000313" key="5">
    <source>
        <dbReference type="EMBL" id="PYI52123.1"/>
    </source>
</evidence>
<dbReference type="EMBL" id="QJVJ01000010">
    <property type="protein sequence ID" value="PYI52123.1"/>
    <property type="molecule type" value="Genomic_DNA"/>
</dbReference>
<dbReference type="Pfam" id="PF04577">
    <property type="entry name" value="Glyco_transf_61"/>
    <property type="match status" value="1"/>
</dbReference>
<comment type="caution">
    <text evidence="5">The sequence shown here is derived from an EMBL/GenBank/DDBJ whole genome shotgun (WGS) entry which is preliminary data.</text>
</comment>
<accession>A0A2V5K3D9</accession>
<dbReference type="InterPro" id="IPR049625">
    <property type="entry name" value="Glyco_transf_61_cat"/>
</dbReference>
<reference evidence="5 6" key="1">
    <citation type="submission" date="2018-05" db="EMBL/GenBank/DDBJ databases">
        <title>Paenibacillus flagellatus sp. nov., isolated from selenium mineral soil.</title>
        <authorList>
            <person name="Dai X."/>
        </authorList>
    </citation>
    <scope>NUCLEOTIDE SEQUENCE [LARGE SCALE GENOMIC DNA]</scope>
    <source>
        <strain evidence="5 6">DXL2</strain>
    </source>
</reference>
<dbReference type="GO" id="GO:0016757">
    <property type="term" value="F:glycosyltransferase activity"/>
    <property type="evidence" value="ECO:0007669"/>
    <property type="project" value="UniProtKB-KW"/>
</dbReference>
<evidence type="ECO:0000313" key="6">
    <source>
        <dbReference type="Proteomes" id="UP000247476"/>
    </source>
</evidence>
<keyword evidence="2" id="KW-0808">Transferase</keyword>
<name>A0A2V5K3D9_9BACL</name>
<evidence type="ECO:0000256" key="2">
    <source>
        <dbReference type="ARBA" id="ARBA00022679"/>
    </source>
</evidence>
<gene>
    <name evidence="5" type="ORF">DLM86_21835</name>
</gene>
<dbReference type="OrthoDB" id="182122at2"/>
<feature type="domain" description="Glycosyltransferase 61 catalytic" evidence="4">
    <location>
        <begin position="199"/>
        <end position="371"/>
    </location>
</feature>